<feature type="region of interest" description="Disordered" evidence="1">
    <location>
        <begin position="60"/>
        <end position="85"/>
    </location>
</feature>
<feature type="compositionally biased region" description="Basic and acidic residues" evidence="1">
    <location>
        <begin position="9"/>
        <end position="18"/>
    </location>
</feature>
<reference evidence="2 3" key="1">
    <citation type="journal article" date="2022" name="Gigascience">
        <title>A chromosome-level genome assembly and annotation of the desert horned lizard, Phrynosoma platyrhinos, provides insight into chromosomal rearrangements among reptiles.</title>
        <authorList>
            <person name="Koochekian N."/>
            <person name="Ascanio A."/>
            <person name="Farleigh K."/>
            <person name="Card D.C."/>
            <person name="Schield D.R."/>
            <person name="Castoe T.A."/>
            <person name="Jezkova T."/>
        </authorList>
    </citation>
    <scope>NUCLEOTIDE SEQUENCE [LARGE SCALE GENOMIC DNA]</scope>
    <source>
        <strain evidence="2">NK-2021</strain>
    </source>
</reference>
<dbReference type="Proteomes" id="UP000826234">
    <property type="component" value="Unassembled WGS sequence"/>
</dbReference>
<keyword evidence="3" id="KW-1185">Reference proteome</keyword>
<comment type="caution">
    <text evidence="2">The sequence shown here is derived from an EMBL/GenBank/DDBJ whole genome shotgun (WGS) entry which is preliminary data.</text>
</comment>
<name>A0ABQ7T4W0_PHRPL</name>
<accession>A0ABQ7T4W0</accession>
<evidence type="ECO:0000256" key="1">
    <source>
        <dbReference type="SAM" id="MobiDB-lite"/>
    </source>
</evidence>
<protein>
    <submittedName>
        <fullName evidence="2">Uncharacterized protein</fullName>
    </submittedName>
</protein>
<feature type="region of interest" description="Disordered" evidence="1">
    <location>
        <begin position="1"/>
        <end position="25"/>
    </location>
</feature>
<dbReference type="EMBL" id="JAIPUX010001232">
    <property type="protein sequence ID" value="KAH0624401.1"/>
    <property type="molecule type" value="Genomic_DNA"/>
</dbReference>
<gene>
    <name evidence="2" type="ORF">JD844_031810</name>
</gene>
<sequence length="332" mass="37058">MPYMESGEGTDHHRHELEGLGSPLWPSIGTGQVEFGVTGAQHQLARASDSQACFADQERGLEQGDPNQHGQHHDKGPPELRGRDEITLPYGGISAAVFMGIEQLSGSGSRTPSERSELEVYRESEFDAVLVCKDLCIIRPNLVLLRLDPIFVPKLNLEKTREQKEVDLIPKIQEAVNYGLQVLDSAFEQLDIKAGNSDSEEETNERVELILEPKMTSPDSLRKTAKAHGISLQTDHKPPQDSELPRMGEELFTVPSPSLPEIPYLANLMQDIKDEWSKPVTSGPCHSSVKRLYNFPKPVMERLQVPVVDGLVCPLRFFCKDDKDTLKIPEDM</sequence>
<feature type="compositionally biased region" description="Basic and acidic residues" evidence="1">
    <location>
        <begin position="71"/>
        <end position="85"/>
    </location>
</feature>
<evidence type="ECO:0000313" key="3">
    <source>
        <dbReference type="Proteomes" id="UP000826234"/>
    </source>
</evidence>
<evidence type="ECO:0000313" key="2">
    <source>
        <dbReference type="EMBL" id="KAH0624401.1"/>
    </source>
</evidence>
<proteinExistence type="predicted"/>
<organism evidence="2 3">
    <name type="scientific">Phrynosoma platyrhinos</name>
    <name type="common">Desert horned lizard</name>
    <dbReference type="NCBI Taxonomy" id="52577"/>
    <lineage>
        <taxon>Eukaryota</taxon>
        <taxon>Metazoa</taxon>
        <taxon>Chordata</taxon>
        <taxon>Craniata</taxon>
        <taxon>Vertebrata</taxon>
        <taxon>Euteleostomi</taxon>
        <taxon>Lepidosauria</taxon>
        <taxon>Squamata</taxon>
        <taxon>Bifurcata</taxon>
        <taxon>Unidentata</taxon>
        <taxon>Episquamata</taxon>
        <taxon>Toxicofera</taxon>
        <taxon>Iguania</taxon>
        <taxon>Phrynosomatidae</taxon>
        <taxon>Phrynosomatinae</taxon>
        <taxon>Phrynosoma</taxon>
    </lineage>
</organism>